<evidence type="ECO:0000256" key="7">
    <source>
        <dbReference type="ARBA" id="ARBA00022605"/>
    </source>
</evidence>
<organism evidence="15">
    <name type="scientific">Pseudothermotoga hypogea</name>
    <dbReference type="NCBI Taxonomy" id="57487"/>
    <lineage>
        <taxon>Bacteria</taxon>
        <taxon>Thermotogati</taxon>
        <taxon>Thermotogota</taxon>
        <taxon>Thermotogae</taxon>
        <taxon>Thermotogales</taxon>
        <taxon>Thermotogaceae</taxon>
        <taxon>Pseudothermotoga</taxon>
    </lineage>
</organism>
<dbReference type="GO" id="GO:0004636">
    <property type="term" value="F:phosphoribosyl-ATP diphosphatase activity"/>
    <property type="evidence" value="ECO:0007669"/>
    <property type="project" value="UniProtKB-UniRule"/>
</dbReference>
<dbReference type="Pfam" id="PF01502">
    <property type="entry name" value="PRA-CH"/>
    <property type="match status" value="1"/>
</dbReference>
<comment type="catalytic activity">
    <reaction evidence="2 13">
        <text>1-(5-phospho-beta-D-ribosyl)-ATP + H2O = 1-(5-phospho-beta-D-ribosyl)-5'-AMP + diphosphate + H(+)</text>
        <dbReference type="Rhea" id="RHEA:22828"/>
        <dbReference type="ChEBI" id="CHEBI:15377"/>
        <dbReference type="ChEBI" id="CHEBI:15378"/>
        <dbReference type="ChEBI" id="CHEBI:33019"/>
        <dbReference type="ChEBI" id="CHEBI:59457"/>
        <dbReference type="ChEBI" id="CHEBI:73183"/>
        <dbReference type="EC" id="3.6.1.31"/>
    </reaction>
</comment>
<evidence type="ECO:0000256" key="2">
    <source>
        <dbReference type="ARBA" id="ARBA00001460"/>
    </source>
</evidence>
<dbReference type="InterPro" id="IPR008179">
    <property type="entry name" value="HisE"/>
</dbReference>
<comment type="subcellular location">
    <subcellularLocation>
        <location evidence="13">Cytoplasm</location>
    </subcellularLocation>
</comment>
<dbReference type="PANTHER" id="PTHR42945">
    <property type="entry name" value="HISTIDINE BIOSYNTHESIS BIFUNCTIONAL PROTEIN"/>
    <property type="match status" value="1"/>
</dbReference>
<evidence type="ECO:0000256" key="10">
    <source>
        <dbReference type="ARBA" id="ARBA00022840"/>
    </source>
</evidence>
<proteinExistence type="inferred from homology"/>
<keyword evidence="7 13" id="KW-0028">Amino-acid biosynthesis</keyword>
<dbReference type="CDD" id="cd11534">
    <property type="entry name" value="NTP-PPase_HisIE_like"/>
    <property type="match status" value="1"/>
</dbReference>
<sequence>MVGRSNDVLRPVVVQEAFTKEVLMLAYADEEALRLTKETGFAHFYSRSRQKIWKKGEESGNTMRVLQIVEDCDRDALLYLVEFPENKVACHTGRRSCFFNVVHGENVKDGLGFLQKLHKIVEDRKNNPTEGSYTTSLFKTGLDEILKKFGEESIEVILAAKHQTKERLINEISDLIYHLIVLMCAEDVSWNDVIGELEKRSKKCPENERS</sequence>
<dbReference type="InterPro" id="IPR023019">
    <property type="entry name" value="His_synth_HisIE"/>
</dbReference>
<dbReference type="GO" id="GO:0005737">
    <property type="term" value="C:cytoplasm"/>
    <property type="evidence" value="ECO:0007669"/>
    <property type="project" value="UniProtKB-SubCell"/>
</dbReference>
<evidence type="ECO:0000256" key="8">
    <source>
        <dbReference type="ARBA" id="ARBA00022741"/>
    </source>
</evidence>
<dbReference type="Gene3D" id="3.10.20.810">
    <property type="entry name" value="Phosphoribosyl-AMP cyclohydrolase"/>
    <property type="match status" value="1"/>
</dbReference>
<feature type="region of interest" description="Phosphoribosyl-AMP cyclohydrolase" evidence="13">
    <location>
        <begin position="1"/>
        <end position="113"/>
    </location>
</feature>
<protein>
    <recommendedName>
        <fullName evidence="13">Histidine biosynthesis bifunctional protein HisIE</fullName>
    </recommendedName>
    <domain>
        <recommendedName>
            <fullName evidence="13">Phosphoribosyl-AMP cyclohydrolase</fullName>
            <shortName evidence="13">PRA-CH</shortName>
            <ecNumber evidence="13">3.5.4.19</ecNumber>
        </recommendedName>
    </domain>
    <domain>
        <recommendedName>
            <fullName evidence="13">Phosphoribosyl-ATP pyrophosphatase</fullName>
            <shortName evidence="13">PRA-PH</shortName>
            <ecNumber evidence="13">3.6.1.31</ecNumber>
        </recommendedName>
    </domain>
</protein>
<keyword evidence="12 13" id="KW-0511">Multifunctional enzyme</keyword>
<dbReference type="InterPro" id="IPR021130">
    <property type="entry name" value="PRib-ATP_PPHydrolase-like"/>
</dbReference>
<comment type="pathway">
    <text evidence="4 13">Amino-acid biosynthesis; L-histidine biosynthesis; L-histidine from 5-phospho-alpha-D-ribose 1-diphosphate: step 2/9.</text>
</comment>
<accession>A0A832MNK6</accession>
<evidence type="ECO:0000256" key="4">
    <source>
        <dbReference type="ARBA" id="ARBA00005204"/>
    </source>
</evidence>
<evidence type="ECO:0000256" key="1">
    <source>
        <dbReference type="ARBA" id="ARBA00000024"/>
    </source>
</evidence>
<dbReference type="EC" id="3.6.1.31" evidence="13"/>
<keyword evidence="8 13" id="KW-0547">Nucleotide-binding</keyword>
<comment type="catalytic activity">
    <reaction evidence="1 13">
        <text>1-(5-phospho-beta-D-ribosyl)-5'-AMP + H2O = 1-(5-phospho-beta-D-ribosyl)-5-[(5-phospho-beta-D-ribosylamino)methylideneamino]imidazole-4-carboxamide</text>
        <dbReference type="Rhea" id="RHEA:20049"/>
        <dbReference type="ChEBI" id="CHEBI:15377"/>
        <dbReference type="ChEBI" id="CHEBI:58435"/>
        <dbReference type="ChEBI" id="CHEBI:59457"/>
        <dbReference type="EC" id="3.5.4.19"/>
    </reaction>
</comment>
<dbReference type="SUPFAM" id="SSF101386">
    <property type="entry name" value="all-alpha NTP pyrophosphatases"/>
    <property type="match status" value="1"/>
</dbReference>
<dbReference type="PANTHER" id="PTHR42945:SF1">
    <property type="entry name" value="HISTIDINE BIOSYNTHESIS BIFUNCTIONAL PROTEIN HIS7"/>
    <property type="match status" value="1"/>
</dbReference>
<evidence type="ECO:0000256" key="9">
    <source>
        <dbReference type="ARBA" id="ARBA00022801"/>
    </source>
</evidence>
<dbReference type="NCBIfam" id="NF000768">
    <property type="entry name" value="PRK00051.1"/>
    <property type="match status" value="1"/>
</dbReference>
<name>A0A832MNK6_9THEM</name>
<dbReference type="NCBIfam" id="TIGR03188">
    <property type="entry name" value="histidine_hisI"/>
    <property type="match status" value="1"/>
</dbReference>
<feature type="domain" description="Phosphoribosyl-AMP cyclohydrolase" evidence="14">
    <location>
        <begin position="24"/>
        <end position="99"/>
    </location>
</feature>
<comment type="caution">
    <text evidence="15">The sequence shown here is derived from an EMBL/GenBank/DDBJ whole genome shotgun (WGS) entry which is preliminary data.</text>
</comment>
<feature type="region of interest" description="Phosphoribosyl-ATP pyrophosphohydrolase" evidence="13">
    <location>
        <begin position="114"/>
        <end position="210"/>
    </location>
</feature>
<dbReference type="GO" id="GO:0000105">
    <property type="term" value="P:L-histidine biosynthetic process"/>
    <property type="evidence" value="ECO:0007669"/>
    <property type="project" value="UniProtKB-UniRule"/>
</dbReference>
<dbReference type="SUPFAM" id="SSF141734">
    <property type="entry name" value="HisI-like"/>
    <property type="match status" value="1"/>
</dbReference>
<dbReference type="Pfam" id="PF01503">
    <property type="entry name" value="PRA-PH"/>
    <property type="match status" value="1"/>
</dbReference>
<dbReference type="HAMAP" id="MF_01019">
    <property type="entry name" value="HisIE"/>
    <property type="match status" value="1"/>
</dbReference>
<evidence type="ECO:0000256" key="3">
    <source>
        <dbReference type="ARBA" id="ARBA00005169"/>
    </source>
</evidence>
<dbReference type="Gene3D" id="1.10.287.1080">
    <property type="entry name" value="MazG-like"/>
    <property type="match status" value="1"/>
</dbReference>
<comment type="pathway">
    <text evidence="3 13">Amino-acid biosynthesis; L-histidine biosynthesis; L-histidine from 5-phospho-alpha-D-ribose 1-diphosphate: step 3/9.</text>
</comment>
<dbReference type="NCBIfam" id="NF002747">
    <property type="entry name" value="PRK02759.1"/>
    <property type="match status" value="1"/>
</dbReference>
<dbReference type="AlphaFoldDB" id="A0A832MNK6"/>
<dbReference type="HAMAP" id="MF_01020">
    <property type="entry name" value="HisE"/>
    <property type="match status" value="1"/>
</dbReference>
<dbReference type="FunFam" id="3.10.20.810:FF:000001">
    <property type="entry name" value="Histidine biosynthesis bifunctional protein HisIE"/>
    <property type="match status" value="1"/>
</dbReference>
<dbReference type="InterPro" id="IPR002496">
    <property type="entry name" value="PRib_AMP_CycHydrolase_dom"/>
</dbReference>
<dbReference type="UniPathway" id="UPA00031">
    <property type="reaction ID" value="UER00007"/>
</dbReference>
<evidence type="ECO:0000256" key="12">
    <source>
        <dbReference type="ARBA" id="ARBA00023268"/>
    </source>
</evidence>
<dbReference type="GO" id="GO:0005524">
    <property type="term" value="F:ATP binding"/>
    <property type="evidence" value="ECO:0007669"/>
    <property type="project" value="UniProtKB-KW"/>
</dbReference>
<keyword evidence="10 13" id="KW-0067">ATP-binding</keyword>
<evidence type="ECO:0000259" key="14">
    <source>
        <dbReference type="Pfam" id="PF01502"/>
    </source>
</evidence>
<dbReference type="EMBL" id="DTKQ01000054">
    <property type="protein sequence ID" value="HGZ80194.1"/>
    <property type="molecule type" value="Genomic_DNA"/>
</dbReference>
<dbReference type="InterPro" id="IPR038019">
    <property type="entry name" value="PRib_AMP_CycHydrolase_sf"/>
</dbReference>
<dbReference type="GO" id="GO:0004635">
    <property type="term" value="F:phosphoribosyl-AMP cyclohydrolase activity"/>
    <property type="evidence" value="ECO:0007669"/>
    <property type="project" value="UniProtKB-UniRule"/>
</dbReference>
<comment type="similarity">
    <text evidence="6 13">In the N-terminal section; belongs to the PRA-CH family.</text>
</comment>
<keyword evidence="9 13" id="KW-0378">Hydrolase</keyword>
<evidence type="ECO:0000256" key="6">
    <source>
        <dbReference type="ARBA" id="ARBA00008299"/>
    </source>
</evidence>
<gene>
    <name evidence="13" type="primary">hisI</name>
    <name evidence="13" type="synonym">hisIE</name>
    <name evidence="15" type="ORF">ENW55_09470</name>
</gene>
<evidence type="ECO:0000256" key="13">
    <source>
        <dbReference type="HAMAP-Rule" id="MF_01019"/>
    </source>
</evidence>
<reference evidence="15" key="1">
    <citation type="journal article" date="2020" name="mSystems">
        <title>Genome- and Community-Level Interaction Insights into Carbon Utilization and Element Cycling Functions of Hydrothermarchaeota in Hydrothermal Sediment.</title>
        <authorList>
            <person name="Zhou Z."/>
            <person name="Liu Y."/>
            <person name="Xu W."/>
            <person name="Pan J."/>
            <person name="Luo Z.H."/>
            <person name="Li M."/>
        </authorList>
    </citation>
    <scope>NUCLEOTIDE SEQUENCE [LARGE SCALE GENOMIC DNA]</scope>
    <source>
        <strain evidence="15">SpSt-86</strain>
    </source>
</reference>
<evidence type="ECO:0000313" key="15">
    <source>
        <dbReference type="EMBL" id="HGZ80194.1"/>
    </source>
</evidence>
<evidence type="ECO:0000256" key="11">
    <source>
        <dbReference type="ARBA" id="ARBA00023102"/>
    </source>
</evidence>
<evidence type="ECO:0000256" key="5">
    <source>
        <dbReference type="ARBA" id="ARBA00007731"/>
    </source>
</evidence>
<comment type="similarity">
    <text evidence="5 13">In the C-terminal section; belongs to the PRA-PH family.</text>
</comment>
<keyword evidence="13" id="KW-0963">Cytoplasm</keyword>
<keyword evidence="11 13" id="KW-0368">Histidine biosynthesis</keyword>
<dbReference type="EC" id="3.5.4.19" evidence="13"/>